<comment type="similarity">
    <text evidence="1">Belongs to the fatty acyl-CoA reductase family.</text>
</comment>
<dbReference type="GO" id="GO:0102965">
    <property type="term" value="F:alcohol-forming long-chain fatty acyl-CoA reductase activity"/>
    <property type="evidence" value="ECO:0007669"/>
    <property type="project" value="UniProtKB-EC"/>
</dbReference>
<accession>A0A445BWV8</accession>
<feature type="domain" description="Thioester reductase (TE)" evidence="2">
    <location>
        <begin position="17"/>
        <end position="198"/>
    </location>
</feature>
<dbReference type="GO" id="GO:0035336">
    <property type="term" value="P:long-chain fatty-acyl-CoA metabolic process"/>
    <property type="evidence" value="ECO:0007669"/>
    <property type="project" value="TreeGrafter"/>
</dbReference>
<dbReference type="PANTHER" id="PTHR11011:SF108">
    <property type="entry name" value="FATTY ACYL-COA REDUCTASE"/>
    <property type="match status" value="1"/>
</dbReference>
<evidence type="ECO:0000313" key="4">
    <source>
        <dbReference type="Proteomes" id="UP000289738"/>
    </source>
</evidence>
<reference evidence="3 4" key="1">
    <citation type="submission" date="2019-01" db="EMBL/GenBank/DDBJ databases">
        <title>Sequencing of cultivated peanut Arachis hypogaea provides insights into genome evolution and oil improvement.</title>
        <authorList>
            <person name="Chen X."/>
        </authorList>
    </citation>
    <scope>NUCLEOTIDE SEQUENCE [LARGE SCALE GENOMIC DNA]</scope>
    <source>
        <strain evidence="4">cv. Fuhuasheng</strain>
        <tissue evidence="3">Leaves</tissue>
    </source>
</reference>
<dbReference type="EMBL" id="SDMP01000008">
    <property type="protein sequence ID" value="RYR43051.1"/>
    <property type="molecule type" value="Genomic_DNA"/>
</dbReference>
<dbReference type="EC" id="1.2.1.84" evidence="1"/>
<protein>
    <recommendedName>
        <fullName evidence="1">Fatty acyl-CoA reductase</fullName>
        <ecNumber evidence="1">1.2.1.84</ecNumber>
    </recommendedName>
</protein>
<evidence type="ECO:0000313" key="3">
    <source>
        <dbReference type="EMBL" id="RYR43051.1"/>
    </source>
</evidence>
<comment type="function">
    <text evidence="1">Catalyzes the reduction of fatty acyl-CoA to fatty alcohols.</text>
</comment>
<organism evidence="3 4">
    <name type="scientific">Arachis hypogaea</name>
    <name type="common">Peanut</name>
    <dbReference type="NCBI Taxonomy" id="3818"/>
    <lineage>
        <taxon>Eukaryota</taxon>
        <taxon>Viridiplantae</taxon>
        <taxon>Streptophyta</taxon>
        <taxon>Embryophyta</taxon>
        <taxon>Tracheophyta</taxon>
        <taxon>Spermatophyta</taxon>
        <taxon>Magnoliopsida</taxon>
        <taxon>eudicotyledons</taxon>
        <taxon>Gunneridae</taxon>
        <taxon>Pentapetalae</taxon>
        <taxon>rosids</taxon>
        <taxon>fabids</taxon>
        <taxon>Fabales</taxon>
        <taxon>Fabaceae</taxon>
        <taxon>Papilionoideae</taxon>
        <taxon>50 kb inversion clade</taxon>
        <taxon>dalbergioids sensu lato</taxon>
        <taxon>Dalbergieae</taxon>
        <taxon>Pterocarpus clade</taxon>
        <taxon>Arachis</taxon>
    </lineage>
</organism>
<dbReference type="InterPro" id="IPR026055">
    <property type="entry name" value="FAR"/>
</dbReference>
<evidence type="ECO:0000256" key="1">
    <source>
        <dbReference type="RuleBase" id="RU363097"/>
    </source>
</evidence>
<name>A0A445BWV8_ARAHY</name>
<keyword evidence="1" id="KW-0560">Oxidoreductase</keyword>
<dbReference type="AlphaFoldDB" id="A0A445BWV8"/>
<dbReference type="Pfam" id="PF07993">
    <property type="entry name" value="NAD_binding_4"/>
    <property type="match status" value="1"/>
</dbReference>
<dbReference type="InterPro" id="IPR013120">
    <property type="entry name" value="FAR_NAD-bd"/>
</dbReference>
<dbReference type="PANTHER" id="PTHR11011">
    <property type="entry name" value="MALE STERILITY PROTEIN 2-RELATED"/>
    <property type="match status" value="1"/>
</dbReference>
<dbReference type="SUPFAM" id="SSF51735">
    <property type="entry name" value="NAD(P)-binding Rossmann-fold domains"/>
    <property type="match status" value="1"/>
</dbReference>
<keyword evidence="1" id="KW-0444">Lipid biosynthesis</keyword>
<dbReference type="GO" id="GO:0010345">
    <property type="term" value="P:suberin biosynthetic process"/>
    <property type="evidence" value="ECO:0007669"/>
    <property type="project" value="TreeGrafter"/>
</dbReference>
<comment type="caution">
    <text evidence="3">The sequence shown here is derived from an EMBL/GenBank/DDBJ whole genome shotgun (WGS) entry which is preliminary data.</text>
</comment>
<keyword evidence="4" id="KW-1185">Reference proteome</keyword>
<sequence length="232" mass="25788">MELGSITQFLEDKTILITGATGFLAKLVVEKILRVQPNVAKLYLLVRAKDFESATQRLHNEITGKELFRLVKESVGTKFDSLVTQKLIVLPGDISQEDFNLKDSQIYKQIDVIVNSAATTNFYQRYDVALGVNTLGVKHVLNLAKQCTKLKVVIHVSTGKKIAILAAYVCGEREGVILEEPHELGVSLNGVAGLDIDREIKLVQETLNQLQEKGATQHDIQMAMKDLGIQRF</sequence>
<keyword evidence="1" id="KW-0521">NADP</keyword>
<dbReference type="Proteomes" id="UP000289738">
    <property type="component" value="Chromosome A08"/>
</dbReference>
<proteinExistence type="inferred from homology"/>
<dbReference type="Gene3D" id="3.40.50.720">
    <property type="entry name" value="NAD(P)-binding Rossmann-like Domain"/>
    <property type="match status" value="1"/>
</dbReference>
<dbReference type="STRING" id="3818.A0A445BWV8"/>
<dbReference type="GO" id="GO:0080019">
    <property type="term" value="F:alcohol-forming very long-chain fatty acyl-CoA reductase activity"/>
    <property type="evidence" value="ECO:0007669"/>
    <property type="project" value="InterPro"/>
</dbReference>
<evidence type="ECO:0000259" key="2">
    <source>
        <dbReference type="Pfam" id="PF07993"/>
    </source>
</evidence>
<keyword evidence="1" id="KW-0443">Lipid metabolism</keyword>
<gene>
    <name evidence="3" type="ORF">Ahy_A08g039485</name>
</gene>
<comment type="catalytic activity">
    <reaction evidence="1">
        <text>a long-chain fatty acyl-CoA + 2 NADPH + 2 H(+) = a long-chain primary fatty alcohol + 2 NADP(+) + CoA</text>
        <dbReference type="Rhea" id="RHEA:52716"/>
        <dbReference type="ChEBI" id="CHEBI:15378"/>
        <dbReference type="ChEBI" id="CHEBI:57287"/>
        <dbReference type="ChEBI" id="CHEBI:57783"/>
        <dbReference type="ChEBI" id="CHEBI:58349"/>
        <dbReference type="ChEBI" id="CHEBI:77396"/>
        <dbReference type="ChEBI" id="CHEBI:83139"/>
        <dbReference type="EC" id="1.2.1.84"/>
    </reaction>
</comment>
<dbReference type="InterPro" id="IPR036291">
    <property type="entry name" value="NAD(P)-bd_dom_sf"/>
</dbReference>